<evidence type="ECO:0000256" key="23">
    <source>
        <dbReference type="ARBA" id="ARBA00033406"/>
    </source>
</evidence>
<dbReference type="PANTHER" id="PTHR46382">
    <property type="entry name" value="PHOSPHATIDATE CYTIDYLYLTRANSFERASE"/>
    <property type="match status" value="1"/>
</dbReference>
<dbReference type="RefSeq" id="WP_366090053.1">
    <property type="nucleotide sequence ID" value="NZ_JBFASG010000038.1"/>
</dbReference>
<feature type="transmembrane region" description="Helical" evidence="24">
    <location>
        <begin position="12"/>
        <end position="33"/>
    </location>
</feature>
<evidence type="ECO:0000256" key="21">
    <source>
        <dbReference type="ARBA" id="ARBA00032396"/>
    </source>
</evidence>
<feature type="transmembrane region" description="Helical" evidence="24">
    <location>
        <begin position="114"/>
        <end position="135"/>
    </location>
</feature>
<evidence type="ECO:0000313" key="26">
    <source>
        <dbReference type="Proteomes" id="UP001552479"/>
    </source>
</evidence>
<comment type="caution">
    <text evidence="25">The sequence shown here is derived from an EMBL/GenBank/DDBJ whole genome shotgun (WGS) entry which is preliminary data.</text>
</comment>
<evidence type="ECO:0000256" key="9">
    <source>
        <dbReference type="ARBA" id="ARBA00022516"/>
    </source>
</evidence>
<dbReference type="GO" id="GO:0004605">
    <property type="term" value="F:phosphatidate cytidylyltransferase activity"/>
    <property type="evidence" value="ECO:0007669"/>
    <property type="project" value="UniProtKB-EC"/>
</dbReference>
<evidence type="ECO:0000256" key="16">
    <source>
        <dbReference type="ARBA" id="ARBA00023209"/>
    </source>
</evidence>
<evidence type="ECO:0000256" key="10">
    <source>
        <dbReference type="ARBA" id="ARBA00022679"/>
    </source>
</evidence>
<keyword evidence="12 25" id="KW-0548">Nucleotidyltransferase</keyword>
<keyword evidence="14" id="KW-0443">Lipid metabolism</keyword>
<keyword evidence="26" id="KW-1185">Reference proteome</keyword>
<comment type="subcellular location">
    <subcellularLocation>
        <location evidence="2">Cell membrane</location>
        <topology evidence="2">Multi-pass membrane protein</topology>
    </subcellularLocation>
</comment>
<evidence type="ECO:0000256" key="19">
    <source>
        <dbReference type="ARBA" id="ARBA00031825"/>
    </source>
</evidence>
<comment type="similarity">
    <text evidence="5">Belongs to the CDS family.</text>
</comment>
<evidence type="ECO:0000256" key="20">
    <source>
        <dbReference type="ARBA" id="ARBA00032253"/>
    </source>
</evidence>
<organism evidence="25 26">
    <name type="scientific">Streptomyces roseoverticillatus</name>
    <dbReference type="NCBI Taxonomy" id="66429"/>
    <lineage>
        <taxon>Bacteria</taxon>
        <taxon>Bacillati</taxon>
        <taxon>Actinomycetota</taxon>
        <taxon>Actinomycetes</taxon>
        <taxon>Kitasatosporales</taxon>
        <taxon>Streptomycetaceae</taxon>
        <taxon>Streptomyces</taxon>
    </lineage>
</organism>
<name>A0ABV3J205_9ACTN</name>
<evidence type="ECO:0000256" key="6">
    <source>
        <dbReference type="ARBA" id="ARBA00012487"/>
    </source>
</evidence>
<feature type="transmembrane region" description="Helical" evidence="24">
    <location>
        <begin position="45"/>
        <end position="62"/>
    </location>
</feature>
<protein>
    <recommendedName>
        <fullName evidence="7">Phosphatidate cytidylyltransferase</fullName>
        <ecNumber evidence="6">2.7.7.41</ecNumber>
    </recommendedName>
    <alternativeName>
        <fullName evidence="20">CDP-DAG synthase</fullName>
    </alternativeName>
    <alternativeName>
        <fullName evidence="22">CDP-DG synthase</fullName>
    </alternativeName>
    <alternativeName>
        <fullName evidence="18">CDP-diacylglycerol synthase</fullName>
    </alternativeName>
    <alternativeName>
        <fullName evidence="21">CDP-diglyceride pyrophosphorylase</fullName>
    </alternativeName>
    <alternativeName>
        <fullName evidence="23">CDP-diglyceride synthase</fullName>
    </alternativeName>
    <alternativeName>
        <fullName evidence="19">CTP:phosphatidate cytidylyltransferase</fullName>
    </alternativeName>
</protein>
<dbReference type="PANTHER" id="PTHR46382:SF1">
    <property type="entry name" value="PHOSPHATIDATE CYTIDYLYLTRANSFERASE"/>
    <property type="match status" value="1"/>
</dbReference>
<keyword evidence="9" id="KW-0444">Lipid biosynthesis</keyword>
<evidence type="ECO:0000256" key="22">
    <source>
        <dbReference type="ARBA" id="ARBA00032743"/>
    </source>
</evidence>
<keyword evidence="17" id="KW-1208">Phospholipid metabolism</keyword>
<keyword evidence="15 24" id="KW-0472">Membrane</keyword>
<dbReference type="EMBL" id="JBFASG010000038">
    <property type="protein sequence ID" value="MEV4926713.1"/>
    <property type="molecule type" value="Genomic_DNA"/>
</dbReference>
<keyword evidence="13 24" id="KW-1133">Transmembrane helix</keyword>
<keyword evidence="11 24" id="KW-0812">Transmembrane</keyword>
<evidence type="ECO:0000256" key="3">
    <source>
        <dbReference type="ARBA" id="ARBA00005119"/>
    </source>
</evidence>
<evidence type="ECO:0000256" key="2">
    <source>
        <dbReference type="ARBA" id="ARBA00004651"/>
    </source>
</evidence>
<evidence type="ECO:0000256" key="5">
    <source>
        <dbReference type="ARBA" id="ARBA00010185"/>
    </source>
</evidence>
<evidence type="ECO:0000256" key="17">
    <source>
        <dbReference type="ARBA" id="ARBA00023264"/>
    </source>
</evidence>
<sequence length="297" mass="29848">MSVLYTSDVLPRVVPVVAGVLGASGLAVACLPARVAMRRELRRRWLTWAVAASVLVGALALRELGATVLAWLLGLVAVAEYARPARLGRGERVVLVLGALVLPPLALMEAEDLVHPFGLRTVALLTAAGVLPALLSGDAARGGERAARTVFGLLWIPVALTGLVVLEGTALAVGVAVVFGDAGAWCGGLLLGRLGGTLARPPAPLSPAPPVPPGKTWAGVLCGGMGVAAGLEAAGAFTVTLWAAVLAGSVLGGLLVSAIEREAGVRAARTWLPGSGGLLDRAGPLLLALPAAMAVTL</sequence>
<dbReference type="Pfam" id="PF01148">
    <property type="entry name" value="CTP_transf_1"/>
    <property type="match status" value="1"/>
</dbReference>
<evidence type="ECO:0000256" key="1">
    <source>
        <dbReference type="ARBA" id="ARBA00001698"/>
    </source>
</evidence>
<feature type="transmembrane region" description="Helical" evidence="24">
    <location>
        <begin position="241"/>
        <end position="259"/>
    </location>
</feature>
<evidence type="ECO:0000256" key="11">
    <source>
        <dbReference type="ARBA" id="ARBA00022692"/>
    </source>
</evidence>
<comment type="pathway">
    <text evidence="3">Phospholipid metabolism; CDP-diacylglycerol biosynthesis; CDP-diacylglycerol from sn-glycerol 3-phosphate: step 3/3.</text>
</comment>
<evidence type="ECO:0000256" key="18">
    <source>
        <dbReference type="ARBA" id="ARBA00029893"/>
    </source>
</evidence>
<evidence type="ECO:0000256" key="12">
    <source>
        <dbReference type="ARBA" id="ARBA00022695"/>
    </source>
</evidence>
<dbReference type="EC" id="2.7.7.41" evidence="6"/>
<feature type="transmembrane region" description="Helical" evidence="24">
    <location>
        <begin position="147"/>
        <end position="166"/>
    </location>
</feature>
<keyword evidence="10 25" id="KW-0808">Transferase</keyword>
<comment type="pathway">
    <text evidence="4">Lipid metabolism.</text>
</comment>
<evidence type="ECO:0000256" key="13">
    <source>
        <dbReference type="ARBA" id="ARBA00022989"/>
    </source>
</evidence>
<gene>
    <name evidence="25" type="ORF">AB0L03_28480</name>
</gene>
<accession>A0ABV3J205</accession>
<dbReference type="Proteomes" id="UP001552479">
    <property type="component" value="Unassembled WGS sequence"/>
</dbReference>
<keyword evidence="8" id="KW-1003">Cell membrane</keyword>
<keyword evidence="16" id="KW-0594">Phospholipid biosynthesis</keyword>
<comment type="catalytic activity">
    <reaction evidence="1">
        <text>a 1,2-diacyl-sn-glycero-3-phosphate + CTP + H(+) = a CDP-1,2-diacyl-sn-glycerol + diphosphate</text>
        <dbReference type="Rhea" id="RHEA:16229"/>
        <dbReference type="ChEBI" id="CHEBI:15378"/>
        <dbReference type="ChEBI" id="CHEBI:33019"/>
        <dbReference type="ChEBI" id="CHEBI:37563"/>
        <dbReference type="ChEBI" id="CHEBI:58332"/>
        <dbReference type="ChEBI" id="CHEBI:58608"/>
        <dbReference type="EC" id="2.7.7.41"/>
    </reaction>
</comment>
<evidence type="ECO:0000256" key="4">
    <source>
        <dbReference type="ARBA" id="ARBA00005189"/>
    </source>
</evidence>
<evidence type="ECO:0000256" key="8">
    <source>
        <dbReference type="ARBA" id="ARBA00022475"/>
    </source>
</evidence>
<proteinExistence type="inferred from homology"/>
<reference evidence="25 26" key="1">
    <citation type="submission" date="2024-06" db="EMBL/GenBank/DDBJ databases">
        <title>The Natural Products Discovery Center: Release of the First 8490 Sequenced Strains for Exploring Actinobacteria Biosynthetic Diversity.</title>
        <authorList>
            <person name="Kalkreuter E."/>
            <person name="Kautsar S.A."/>
            <person name="Yang D."/>
            <person name="Bader C.D."/>
            <person name="Teijaro C.N."/>
            <person name="Fluegel L."/>
            <person name="Davis C.M."/>
            <person name="Simpson J.R."/>
            <person name="Lauterbach L."/>
            <person name="Steele A.D."/>
            <person name="Gui C."/>
            <person name="Meng S."/>
            <person name="Li G."/>
            <person name="Viehrig K."/>
            <person name="Ye F."/>
            <person name="Su P."/>
            <person name="Kiefer A.F."/>
            <person name="Nichols A."/>
            <person name="Cepeda A.J."/>
            <person name="Yan W."/>
            <person name="Fan B."/>
            <person name="Jiang Y."/>
            <person name="Adhikari A."/>
            <person name="Zheng C.-J."/>
            <person name="Schuster L."/>
            <person name="Cowan T.M."/>
            <person name="Smanski M.J."/>
            <person name="Chevrette M.G."/>
            <person name="De Carvalho L.P.S."/>
            <person name="Shen B."/>
        </authorList>
    </citation>
    <scope>NUCLEOTIDE SEQUENCE [LARGE SCALE GENOMIC DNA]</scope>
    <source>
        <strain evidence="25 26">NPDC053791</strain>
    </source>
</reference>
<evidence type="ECO:0000256" key="24">
    <source>
        <dbReference type="SAM" id="Phobius"/>
    </source>
</evidence>
<evidence type="ECO:0000256" key="15">
    <source>
        <dbReference type="ARBA" id="ARBA00023136"/>
    </source>
</evidence>
<evidence type="ECO:0000256" key="14">
    <source>
        <dbReference type="ARBA" id="ARBA00023098"/>
    </source>
</evidence>
<evidence type="ECO:0000313" key="25">
    <source>
        <dbReference type="EMBL" id="MEV4926713.1"/>
    </source>
</evidence>
<evidence type="ECO:0000256" key="7">
    <source>
        <dbReference type="ARBA" id="ARBA00019373"/>
    </source>
</evidence>